<name>A0A218WY10_PUNGR</name>
<dbReference type="AlphaFoldDB" id="A0A218WY10"/>
<dbReference type="Proteomes" id="UP000197138">
    <property type="component" value="Unassembled WGS sequence"/>
</dbReference>
<gene>
    <name evidence="1" type="ORF">CDL15_Pgr017087</name>
</gene>
<evidence type="ECO:0000313" key="2">
    <source>
        <dbReference type="Proteomes" id="UP000197138"/>
    </source>
</evidence>
<reference evidence="2" key="1">
    <citation type="journal article" date="2017" name="Plant J.">
        <title>The pomegranate (Punica granatum L.) genome and the genomics of punicalagin biosynthesis.</title>
        <authorList>
            <person name="Qin G."/>
            <person name="Xu C."/>
            <person name="Ming R."/>
            <person name="Tang H."/>
            <person name="Guyot R."/>
            <person name="Kramer E.M."/>
            <person name="Hu Y."/>
            <person name="Yi X."/>
            <person name="Qi Y."/>
            <person name="Xu X."/>
            <person name="Gao Z."/>
            <person name="Pan H."/>
            <person name="Jian J."/>
            <person name="Tian Y."/>
            <person name="Yue Z."/>
            <person name="Xu Y."/>
        </authorList>
    </citation>
    <scope>NUCLEOTIDE SEQUENCE [LARGE SCALE GENOMIC DNA]</scope>
    <source>
        <strain evidence="2">cv. Dabenzi</strain>
    </source>
</reference>
<dbReference type="EMBL" id="MTKT01002534">
    <property type="protein sequence ID" value="OWM77687.1"/>
    <property type="molecule type" value="Genomic_DNA"/>
</dbReference>
<protein>
    <submittedName>
        <fullName evidence="1">Uncharacterized protein</fullName>
    </submittedName>
</protein>
<proteinExistence type="predicted"/>
<sequence>MGLSLMVLHSTAPQIYRSQPILMLIGLVARAPDVPPLVTRFLLGIILFPSVPRSSPVGPKAQLRPNIVRLPMPLQRQSGFNNSFKTLIFIH</sequence>
<organism evidence="1 2">
    <name type="scientific">Punica granatum</name>
    <name type="common">Pomegranate</name>
    <dbReference type="NCBI Taxonomy" id="22663"/>
    <lineage>
        <taxon>Eukaryota</taxon>
        <taxon>Viridiplantae</taxon>
        <taxon>Streptophyta</taxon>
        <taxon>Embryophyta</taxon>
        <taxon>Tracheophyta</taxon>
        <taxon>Spermatophyta</taxon>
        <taxon>Magnoliopsida</taxon>
        <taxon>eudicotyledons</taxon>
        <taxon>Gunneridae</taxon>
        <taxon>Pentapetalae</taxon>
        <taxon>rosids</taxon>
        <taxon>malvids</taxon>
        <taxon>Myrtales</taxon>
        <taxon>Lythraceae</taxon>
        <taxon>Punica</taxon>
    </lineage>
</organism>
<comment type="caution">
    <text evidence="1">The sequence shown here is derived from an EMBL/GenBank/DDBJ whole genome shotgun (WGS) entry which is preliminary data.</text>
</comment>
<evidence type="ECO:0000313" key="1">
    <source>
        <dbReference type="EMBL" id="OWM77687.1"/>
    </source>
</evidence>
<accession>A0A218WY10</accession>